<dbReference type="Gene3D" id="3.20.20.70">
    <property type="entry name" value="Aldolase class I"/>
    <property type="match status" value="1"/>
</dbReference>
<comment type="catalytic activity">
    <reaction evidence="1">
        <text>2-dehydro-3-deoxy-6-phospho-D-gluconate = D-glyceraldehyde 3-phosphate + pyruvate</text>
        <dbReference type="Rhea" id="RHEA:17089"/>
        <dbReference type="ChEBI" id="CHEBI:15361"/>
        <dbReference type="ChEBI" id="CHEBI:57569"/>
        <dbReference type="ChEBI" id="CHEBI:59776"/>
        <dbReference type="EC" id="4.1.2.14"/>
    </reaction>
</comment>
<protein>
    <recommendedName>
        <fullName evidence="5">2-dehydro-3-deoxy-phosphogluconate aldolase</fullName>
        <ecNumber evidence="5">4.1.2.14</ecNumber>
    </recommendedName>
</protein>
<dbReference type="STRING" id="690417.IC63_00490"/>
<accession>A0A099FFY2</accession>
<evidence type="ECO:0000256" key="1">
    <source>
        <dbReference type="ARBA" id="ARBA00000654"/>
    </source>
</evidence>
<keyword evidence="10" id="KW-1185">Reference proteome</keyword>
<dbReference type="EC" id="4.1.2.14" evidence="5"/>
<keyword evidence="7" id="KW-0704">Schiff base</keyword>
<evidence type="ECO:0000256" key="5">
    <source>
        <dbReference type="ARBA" id="ARBA00013063"/>
    </source>
</evidence>
<proteinExistence type="inferred from homology"/>
<comment type="caution">
    <text evidence="9">The sequence shown here is derived from an EMBL/GenBank/DDBJ whole genome shotgun (WGS) entry which is preliminary data.</text>
</comment>
<dbReference type="InterPro" id="IPR031338">
    <property type="entry name" value="KDPG/KHG_AS_2"/>
</dbReference>
<evidence type="ECO:0000256" key="6">
    <source>
        <dbReference type="ARBA" id="ARBA00023239"/>
    </source>
</evidence>
<keyword evidence="6 9" id="KW-0456">Lyase</keyword>
<dbReference type="PROSITE" id="PS00159">
    <property type="entry name" value="ALDOLASE_KDPG_KHG_1"/>
    <property type="match status" value="1"/>
</dbReference>
<evidence type="ECO:0000313" key="9">
    <source>
        <dbReference type="EMBL" id="KGJ09660.1"/>
    </source>
</evidence>
<comment type="similarity">
    <text evidence="3">Belongs to the KHG/KDPG aldolase family.</text>
</comment>
<reference evidence="9 10" key="2">
    <citation type="submission" date="2014-10" db="EMBL/GenBank/DDBJ databases">
        <title>Paracoccus sanguinis sp. nov., isolated from clinical specimens of New York State patients.</title>
        <authorList>
            <person name="Mingle L.A."/>
            <person name="Cole J.A."/>
            <person name="Lapierre P."/>
            <person name="Musser K.A."/>
        </authorList>
    </citation>
    <scope>NUCLEOTIDE SEQUENCE [LARGE SCALE GENOMIC DNA]</scope>
    <source>
        <strain evidence="9 10">HAMBI 3106</strain>
    </source>
</reference>
<dbReference type="OrthoDB" id="9805177at2"/>
<reference evidence="9 10" key="1">
    <citation type="submission" date="2014-09" db="EMBL/GenBank/DDBJ databases">
        <authorList>
            <person name="McGinnis J.M."/>
            <person name="Wolfgang W.J."/>
        </authorList>
    </citation>
    <scope>NUCLEOTIDE SEQUENCE [LARGE SCALE GENOMIC DNA]</scope>
    <source>
        <strain evidence="9 10">HAMBI 3106</strain>
    </source>
</reference>
<dbReference type="SUPFAM" id="SSF51569">
    <property type="entry name" value="Aldolase"/>
    <property type="match status" value="1"/>
</dbReference>
<comment type="subunit">
    <text evidence="4">Homotrimer.</text>
</comment>
<dbReference type="CDD" id="cd00452">
    <property type="entry name" value="KDPG_aldolase"/>
    <property type="match status" value="1"/>
</dbReference>
<keyword evidence="8" id="KW-0119">Carbohydrate metabolism</keyword>
<dbReference type="PANTHER" id="PTHR30246:SF1">
    <property type="entry name" value="2-DEHYDRO-3-DEOXY-6-PHOSPHOGALACTONATE ALDOLASE-RELATED"/>
    <property type="match status" value="1"/>
</dbReference>
<gene>
    <name evidence="9" type="ORF">IC63_00490</name>
</gene>
<dbReference type="GO" id="GO:0008675">
    <property type="term" value="F:2-dehydro-3-deoxy-phosphogluconate aldolase activity"/>
    <property type="evidence" value="ECO:0007669"/>
    <property type="project" value="UniProtKB-EC"/>
</dbReference>
<dbReference type="PROSITE" id="PS00160">
    <property type="entry name" value="ALDOLASE_KDPG_KHG_2"/>
    <property type="match status" value="1"/>
</dbReference>
<evidence type="ECO:0000256" key="3">
    <source>
        <dbReference type="ARBA" id="ARBA00006906"/>
    </source>
</evidence>
<evidence type="ECO:0000256" key="4">
    <source>
        <dbReference type="ARBA" id="ARBA00011233"/>
    </source>
</evidence>
<comment type="pathway">
    <text evidence="2">Carbohydrate acid metabolism; 2-dehydro-3-deoxy-D-gluconate degradation; D-glyceraldehyde 3-phosphate and pyruvate from 2-dehydro-3-deoxy-D-gluconate: step 2/2.</text>
</comment>
<dbReference type="NCBIfam" id="TIGR01182">
    <property type="entry name" value="eda"/>
    <property type="match status" value="1"/>
</dbReference>
<dbReference type="InterPro" id="IPR000887">
    <property type="entry name" value="Aldlse_KDPG_KHG"/>
</dbReference>
<evidence type="ECO:0000256" key="8">
    <source>
        <dbReference type="ARBA" id="ARBA00023277"/>
    </source>
</evidence>
<organism evidence="9 10">
    <name type="scientific">Paracoccus sphaerophysae</name>
    <dbReference type="NCBI Taxonomy" id="690417"/>
    <lineage>
        <taxon>Bacteria</taxon>
        <taxon>Pseudomonadati</taxon>
        <taxon>Pseudomonadota</taxon>
        <taxon>Alphaproteobacteria</taxon>
        <taxon>Rhodobacterales</taxon>
        <taxon>Paracoccaceae</taxon>
        <taxon>Paracoccus</taxon>
    </lineage>
</organism>
<dbReference type="RefSeq" id="WP_036715904.1">
    <property type="nucleotide sequence ID" value="NZ_JRKS01000001.1"/>
</dbReference>
<dbReference type="EMBL" id="JRKS01000001">
    <property type="protein sequence ID" value="KGJ09660.1"/>
    <property type="molecule type" value="Genomic_DNA"/>
</dbReference>
<dbReference type="Pfam" id="PF01081">
    <property type="entry name" value="Aldolase"/>
    <property type="match status" value="1"/>
</dbReference>
<dbReference type="InterPro" id="IPR013785">
    <property type="entry name" value="Aldolase_TIM"/>
</dbReference>
<dbReference type="InterPro" id="IPR031337">
    <property type="entry name" value="KDPG/KHG_AS_1"/>
</dbReference>
<evidence type="ECO:0000256" key="2">
    <source>
        <dbReference type="ARBA" id="ARBA00004736"/>
    </source>
</evidence>
<dbReference type="Proteomes" id="UP000029917">
    <property type="component" value="Unassembled WGS sequence"/>
</dbReference>
<dbReference type="PANTHER" id="PTHR30246">
    <property type="entry name" value="2-KETO-3-DEOXY-6-PHOSPHOGLUCONATE ALDOLASE"/>
    <property type="match status" value="1"/>
</dbReference>
<evidence type="ECO:0000256" key="7">
    <source>
        <dbReference type="ARBA" id="ARBA00023270"/>
    </source>
</evidence>
<evidence type="ECO:0000313" key="10">
    <source>
        <dbReference type="Proteomes" id="UP000029917"/>
    </source>
</evidence>
<sequence>MTPDRQSARMRDICARAPVIPVIVIDDIAHAQPLARALVAGGLPVLEVTLRTPVALDAIRAMSTVPGAVVGAGTVLSADDIHRARNAGATFAVAPGMSDSLIGTCEKCALPMLPGAATASEAMQALEMGFDMLKFFPAGPAGGPSYLKALGGPLPGIGFCPTGGVSVENARDYLALPNVLCVGGSWVAPEAMMRAGDWAGIETLAREAASLTS</sequence>
<name>A0A099FFY2_9RHOB</name>
<dbReference type="AlphaFoldDB" id="A0A099FFY2"/>
<dbReference type="NCBIfam" id="NF004325">
    <property type="entry name" value="PRK05718.1"/>
    <property type="match status" value="1"/>
</dbReference>